<accession>A0A6B3NAW9</accession>
<evidence type="ECO:0000313" key="1">
    <source>
        <dbReference type="EMBL" id="NER30736.1"/>
    </source>
</evidence>
<comment type="caution">
    <text evidence="1">The sequence shown here is derived from an EMBL/GenBank/DDBJ whole genome shotgun (WGS) entry which is preliminary data.</text>
</comment>
<protein>
    <submittedName>
        <fullName evidence="1">Uncharacterized protein</fullName>
    </submittedName>
</protein>
<proteinExistence type="predicted"/>
<sequence>MGRWGDGEMGRWGEGRNYACGVLLNNCFVRELGMLYLIKGENCYN</sequence>
<gene>
    <name evidence="1" type="ORF">F6J89_24750</name>
</gene>
<dbReference type="EMBL" id="JAAHFQ010000632">
    <property type="protein sequence ID" value="NER30736.1"/>
    <property type="molecule type" value="Genomic_DNA"/>
</dbReference>
<reference evidence="1" key="1">
    <citation type="submission" date="2019-11" db="EMBL/GenBank/DDBJ databases">
        <title>Genomic insights into an expanded diversity of filamentous marine cyanobacteria reveals the extraordinary biosynthetic potential of Moorea and Okeania.</title>
        <authorList>
            <person name="Ferreira Leao T."/>
            <person name="Wang M."/>
            <person name="Moss N."/>
            <person name="Da Silva R."/>
            <person name="Sanders J."/>
            <person name="Nurk S."/>
            <person name="Gurevich A."/>
            <person name="Humphrey G."/>
            <person name="Reher R."/>
            <person name="Zhu Q."/>
            <person name="Belda-Ferre P."/>
            <person name="Glukhov E."/>
            <person name="Rex R."/>
            <person name="Dorrestein P.C."/>
            <person name="Knight R."/>
            <person name="Pevzner P."/>
            <person name="Gerwick W.H."/>
            <person name="Gerwick L."/>
        </authorList>
    </citation>
    <scope>NUCLEOTIDE SEQUENCE</scope>
    <source>
        <strain evidence="1">SIO1C4</strain>
    </source>
</reference>
<dbReference type="AlphaFoldDB" id="A0A6B3NAW9"/>
<name>A0A6B3NAW9_9CYAN</name>
<organism evidence="1">
    <name type="scientific">Symploca sp. SIO1C4</name>
    <dbReference type="NCBI Taxonomy" id="2607765"/>
    <lineage>
        <taxon>Bacteria</taxon>
        <taxon>Bacillati</taxon>
        <taxon>Cyanobacteriota</taxon>
        <taxon>Cyanophyceae</taxon>
        <taxon>Coleofasciculales</taxon>
        <taxon>Coleofasciculaceae</taxon>
        <taxon>Symploca</taxon>
    </lineage>
</organism>